<evidence type="ECO:0000256" key="1">
    <source>
        <dbReference type="SAM" id="MobiDB-lite"/>
    </source>
</evidence>
<dbReference type="InterPro" id="IPR011009">
    <property type="entry name" value="Kinase-like_dom_sf"/>
</dbReference>
<dbReference type="PROSITE" id="PS50011">
    <property type="entry name" value="PROTEIN_KINASE_DOM"/>
    <property type="match status" value="1"/>
</dbReference>
<dbReference type="GO" id="GO:0005634">
    <property type="term" value="C:nucleus"/>
    <property type="evidence" value="ECO:0007669"/>
    <property type="project" value="TreeGrafter"/>
</dbReference>
<dbReference type="GO" id="GO:0004674">
    <property type="term" value="F:protein serine/threonine kinase activity"/>
    <property type="evidence" value="ECO:0007669"/>
    <property type="project" value="TreeGrafter"/>
</dbReference>
<dbReference type="PANTHER" id="PTHR44167">
    <property type="entry name" value="OVARIAN-SPECIFIC SERINE/THREONINE-PROTEIN KINASE LOK-RELATED"/>
    <property type="match status" value="1"/>
</dbReference>
<dbReference type="EMBL" id="NBII01000007">
    <property type="protein sequence ID" value="PAV17476.1"/>
    <property type="molecule type" value="Genomic_DNA"/>
</dbReference>
<feature type="region of interest" description="Disordered" evidence="1">
    <location>
        <begin position="292"/>
        <end position="387"/>
    </location>
</feature>
<evidence type="ECO:0000313" key="3">
    <source>
        <dbReference type="EMBL" id="PAV17476.1"/>
    </source>
</evidence>
<name>A0A286UD07_9AGAM</name>
<keyword evidence="3" id="KW-0808">Transferase</keyword>
<keyword evidence="4" id="KW-1185">Reference proteome</keyword>
<dbReference type="AlphaFoldDB" id="A0A286UD07"/>
<proteinExistence type="predicted"/>
<dbReference type="GO" id="GO:0005524">
    <property type="term" value="F:ATP binding"/>
    <property type="evidence" value="ECO:0007669"/>
    <property type="project" value="InterPro"/>
</dbReference>
<feature type="compositionally biased region" description="Low complexity" evidence="1">
    <location>
        <begin position="295"/>
        <end position="308"/>
    </location>
</feature>
<dbReference type="PANTHER" id="PTHR44167:SF24">
    <property type="entry name" value="SERINE_THREONINE-PROTEIN KINASE CHK2"/>
    <property type="match status" value="1"/>
</dbReference>
<dbReference type="GO" id="GO:0005737">
    <property type="term" value="C:cytoplasm"/>
    <property type="evidence" value="ECO:0007669"/>
    <property type="project" value="TreeGrafter"/>
</dbReference>
<organism evidence="3 4">
    <name type="scientific">Pyrrhoderma noxium</name>
    <dbReference type="NCBI Taxonomy" id="2282107"/>
    <lineage>
        <taxon>Eukaryota</taxon>
        <taxon>Fungi</taxon>
        <taxon>Dikarya</taxon>
        <taxon>Basidiomycota</taxon>
        <taxon>Agaricomycotina</taxon>
        <taxon>Agaricomycetes</taxon>
        <taxon>Hymenochaetales</taxon>
        <taxon>Hymenochaetaceae</taxon>
        <taxon>Pyrrhoderma</taxon>
    </lineage>
</organism>
<dbReference type="InterPro" id="IPR000719">
    <property type="entry name" value="Prot_kinase_dom"/>
</dbReference>
<accession>A0A286UD07</accession>
<dbReference type="Pfam" id="PF00069">
    <property type="entry name" value="Pkinase"/>
    <property type="match status" value="1"/>
</dbReference>
<dbReference type="Proteomes" id="UP000217199">
    <property type="component" value="Unassembled WGS sequence"/>
</dbReference>
<feature type="region of interest" description="Disordered" evidence="1">
    <location>
        <begin position="400"/>
        <end position="431"/>
    </location>
</feature>
<feature type="compositionally biased region" description="Low complexity" evidence="1">
    <location>
        <begin position="370"/>
        <end position="379"/>
    </location>
</feature>
<dbReference type="SUPFAM" id="SSF56112">
    <property type="entry name" value="Protein kinase-like (PK-like)"/>
    <property type="match status" value="1"/>
</dbReference>
<protein>
    <submittedName>
        <fullName evidence="3">AUR kinase</fullName>
    </submittedName>
</protein>
<dbReference type="SMART" id="SM00220">
    <property type="entry name" value="S_TKc"/>
    <property type="match status" value="1"/>
</dbReference>
<dbReference type="OrthoDB" id="541276at2759"/>
<feature type="compositionally biased region" description="Polar residues" evidence="1">
    <location>
        <begin position="317"/>
        <end position="340"/>
    </location>
</feature>
<feature type="domain" description="Protein kinase" evidence="2">
    <location>
        <begin position="1"/>
        <end position="282"/>
    </location>
</feature>
<dbReference type="GO" id="GO:0051598">
    <property type="term" value="P:meiotic recombination checkpoint signaling"/>
    <property type="evidence" value="ECO:0007669"/>
    <property type="project" value="TreeGrafter"/>
</dbReference>
<dbReference type="InParanoid" id="A0A286UD07"/>
<comment type="caution">
    <text evidence="3">The sequence shown here is derived from an EMBL/GenBank/DDBJ whole genome shotgun (WGS) entry which is preliminary data.</text>
</comment>
<sequence length="443" mass="48859">MRGYKDRYSHISPEPYVFVHKAKSLNNMSVSDSERLEVGDFYITGYIDKGHFGEVYCAKLTKPDDVGVKNRWPEIGHEEVALKKLNKNITKAMRDSEVRAAGLVPKGRGLVSLRKLHSLELLHRDVKIENFLIKSKGTNETVLGDFGFLTKLEAGDEESDDLVGTHECFAPEMAVQWCLAKGYGSPMTNLRGTNNTKKTESWAVGVSILDILCGGRIFVKANSKDPAVRKMFTKQILDKAIIKKKLEELQLSEQGNLFMHGMLQFDPRHRLSIEKAAVHPWITGQKTDNIIPNPSVVTRRGTSTSTSGQAPLVIRTGKTSEPNQTGQKTGPGTSITSQNKIQERDQKTITPSNPGNPAHKNITGRPKNATYTPQPTTTTGISRPAITTGTTRPVVTQSLRVRSTSPGGKKRKSFLSFLGHGSDKKESSGDAASKGMTFLIFYY</sequence>
<gene>
    <name evidence="3" type="ORF">PNOK_0754000</name>
</gene>
<keyword evidence="3" id="KW-0418">Kinase</keyword>
<evidence type="ECO:0000259" key="2">
    <source>
        <dbReference type="PROSITE" id="PS50011"/>
    </source>
</evidence>
<dbReference type="STRING" id="2282107.A0A286UD07"/>
<evidence type="ECO:0000313" key="4">
    <source>
        <dbReference type="Proteomes" id="UP000217199"/>
    </source>
</evidence>
<dbReference type="InterPro" id="IPR008271">
    <property type="entry name" value="Ser/Thr_kinase_AS"/>
</dbReference>
<reference evidence="3 4" key="1">
    <citation type="journal article" date="2017" name="Mol. Ecol.">
        <title>Comparative and population genomic landscape of Phellinus noxius: A hypervariable fungus causing root rot in trees.</title>
        <authorList>
            <person name="Chung C.L."/>
            <person name="Lee T.J."/>
            <person name="Akiba M."/>
            <person name="Lee H.H."/>
            <person name="Kuo T.H."/>
            <person name="Liu D."/>
            <person name="Ke H.M."/>
            <person name="Yokoi T."/>
            <person name="Roa M.B."/>
            <person name="Lu M.J."/>
            <person name="Chang Y.Y."/>
            <person name="Ann P.J."/>
            <person name="Tsai J.N."/>
            <person name="Chen C.Y."/>
            <person name="Tzean S.S."/>
            <person name="Ota Y."/>
            <person name="Hattori T."/>
            <person name="Sahashi N."/>
            <person name="Liou R.F."/>
            <person name="Kikuchi T."/>
            <person name="Tsai I.J."/>
        </authorList>
    </citation>
    <scope>NUCLEOTIDE SEQUENCE [LARGE SCALE GENOMIC DNA]</scope>
    <source>
        <strain evidence="3 4">FFPRI411160</strain>
    </source>
</reference>
<dbReference type="PROSITE" id="PS00108">
    <property type="entry name" value="PROTEIN_KINASE_ST"/>
    <property type="match status" value="1"/>
</dbReference>
<dbReference type="Gene3D" id="1.10.510.10">
    <property type="entry name" value="Transferase(Phosphotransferase) domain 1"/>
    <property type="match status" value="1"/>
</dbReference>